<dbReference type="GO" id="GO:0005886">
    <property type="term" value="C:plasma membrane"/>
    <property type="evidence" value="ECO:0007669"/>
    <property type="project" value="UniProtKB-SubCell"/>
</dbReference>
<feature type="transmembrane region" description="Helical" evidence="7">
    <location>
        <begin position="255"/>
        <end position="276"/>
    </location>
</feature>
<dbReference type="InterPro" id="IPR035906">
    <property type="entry name" value="MetI-like_sf"/>
</dbReference>
<reference evidence="10" key="1">
    <citation type="submission" date="2010-11" db="EMBL/GenBank/DDBJ databases">
        <title>The complete genome of Desulfurococcus mucosus DSM 2162.</title>
        <authorList>
            <consortium name="US DOE Joint Genome Institute (JGI-PGF)"/>
            <person name="Lucas S."/>
            <person name="Copeland A."/>
            <person name="Lapidus A."/>
            <person name="Bruce D."/>
            <person name="Goodwin L."/>
            <person name="Pitluck S."/>
            <person name="Kyrpides N."/>
            <person name="Mavromatis K."/>
            <person name="Pagani I."/>
            <person name="Ivanova N."/>
            <person name="Ovchinnikova G."/>
            <person name="Chertkov O."/>
            <person name="Held B."/>
            <person name="Brettin T."/>
            <person name="Detter J.C."/>
            <person name="Tapia R."/>
            <person name="Han C."/>
            <person name="Land M."/>
            <person name="Hauser L."/>
            <person name="Markowitz V."/>
            <person name="Cheng J.-F."/>
            <person name="Hugenholtz P."/>
            <person name="Woyke T."/>
            <person name="Wu D."/>
            <person name="Wirth R."/>
            <person name="Bilek Y."/>
            <person name="Hader T."/>
            <person name="Klenk H.-P."/>
            <person name="Eisen J.A."/>
        </authorList>
    </citation>
    <scope>NUCLEOTIDE SEQUENCE [LARGE SCALE GENOMIC DNA]</scope>
    <source>
        <strain evidence="10">ATCC 35584 / DSM 2162 / JCM 9187 / O7/1</strain>
    </source>
</reference>
<feature type="transmembrane region" description="Helical" evidence="7">
    <location>
        <begin position="388"/>
        <end position="409"/>
    </location>
</feature>
<dbReference type="PANTHER" id="PTHR30193">
    <property type="entry name" value="ABC TRANSPORTER PERMEASE PROTEIN"/>
    <property type="match status" value="1"/>
</dbReference>
<dbReference type="STRING" id="765177.Desmu_0124"/>
<evidence type="ECO:0000256" key="6">
    <source>
        <dbReference type="ARBA" id="ARBA00023136"/>
    </source>
</evidence>
<evidence type="ECO:0000256" key="3">
    <source>
        <dbReference type="ARBA" id="ARBA00022475"/>
    </source>
</evidence>
<feature type="transmembrane region" description="Helical" evidence="7">
    <location>
        <begin position="448"/>
        <end position="472"/>
    </location>
</feature>
<evidence type="ECO:0000256" key="2">
    <source>
        <dbReference type="ARBA" id="ARBA00022448"/>
    </source>
</evidence>
<dbReference type="PANTHER" id="PTHR30193:SF37">
    <property type="entry name" value="INNER MEMBRANE ABC TRANSPORTER PERMEASE PROTEIN YCJO"/>
    <property type="match status" value="1"/>
</dbReference>
<accession>E8R710</accession>
<dbReference type="Proteomes" id="UP000001068">
    <property type="component" value="Chromosome"/>
</dbReference>
<dbReference type="PROSITE" id="PS50928">
    <property type="entry name" value="ABC_TM1"/>
    <property type="match status" value="1"/>
</dbReference>
<dbReference type="OrthoDB" id="18784at2157"/>
<dbReference type="KEGG" id="dmu:Desmu_0124"/>
<keyword evidence="3" id="KW-1003">Cell membrane</keyword>
<keyword evidence="5 7" id="KW-1133">Transmembrane helix</keyword>
<dbReference type="AlphaFoldDB" id="E8R710"/>
<dbReference type="CDD" id="cd06261">
    <property type="entry name" value="TM_PBP2"/>
    <property type="match status" value="1"/>
</dbReference>
<dbReference type="GeneID" id="10152812"/>
<organism evidence="9 10">
    <name type="scientific">Desulfurococcus mucosus (strain ATCC 35584 / DSM 2162 / JCM 9187 / O7/1)</name>
    <dbReference type="NCBI Taxonomy" id="765177"/>
    <lineage>
        <taxon>Archaea</taxon>
        <taxon>Thermoproteota</taxon>
        <taxon>Thermoprotei</taxon>
        <taxon>Desulfurococcales</taxon>
        <taxon>Desulfurococcaceae</taxon>
        <taxon>Desulfurococcus</taxon>
    </lineage>
</organism>
<feature type="domain" description="ABC transmembrane type-1" evidence="8">
    <location>
        <begin position="250"/>
        <end position="469"/>
    </location>
</feature>
<keyword evidence="4 7" id="KW-0812">Transmembrane</keyword>
<evidence type="ECO:0000256" key="4">
    <source>
        <dbReference type="ARBA" id="ARBA00022692"/>
    </source>
</evidence>
<name>E8R710_DESM0</name>
<comment type="similarity">
    <text evidence="7">Belongs to the binding-protein-dependent transport system permease family.</text>
</comment>
<dbReference type="InterPro" id="IPR051393">
    <property type="entry name" value="ABC_transporter_permease"/>
</dbReference>
<evidence type="ECO:0000256" key="1">
    <source>
        <dbReference type="ARBA" id="ARBA00004651"/>
    </source>
</evidence>
<evidence type="ECO:0000313" key="9">
    <source>
        <dbReference type="EMBL" id="ADV64443.1"/>
    </source>
</evidence>
<dbReference type="eggNOG" id="arCOG00157">
    <property type="taxonomic scope" value="Archaea"/>
</dbReference>
<dbReference type="EMBL" id="CP002363">
    <property type="protein sequence ID" value="ADV64443.1"/>
    <property type="molecule type" value="Genomic_DNA"/>
</dbReference>
<dbReference type="InterPro" id="IPR000515">
    <property type="entry name" value="MetI-like"/>
</dbReference>
<keyword evidence="6 7" id="KW-0472">Membrane</keyword>
<evidence type="ECO:0000313" key="10">
    <source>
        <dbReference type="Proteomes" id="UP000001068"/>
    </source>
</evidence>
<sequence precursor="true">MSSRRHLYPARIGFLMAIASIVLYFFFNIWPLAFSIGMAFTNAREDNLFVAPEVMRNYDNAIACASFMKTNVTLSLAVSRVFADIADTMDRLSSSTSALMSLVNKSQNPSEDPMVLLGIQSLYAESLRLRTIPGTVNSVLNCSSYGFATSKSLIEPRILDDLNNIYNVVSEISSYYASMSRDSLLSRLSQILELSKGASTYFRNMSSDFQGYLDNYIESVRGEKESKMLRFIGLDNFARLFTDPRFYYSLYKTTVFVATSVPLKLLLGIGLAFFYSTPLIYGRRVLRGLALAPWALPLLLSGLTWRFLFSPSGQLGRLFGIQLFTDEWQAFLVYNLFEAWLAYPFIMTVTMGALSGVSREVIEASYIDGASLWQRLRHVVLPLVSKPLMLAAILTTGASLQAFMVPLLLNGGGPTRVITVPYFGSKTGNVNEMIILFGYNRAITDKEWGYAAATYLIVVLIIMVYVAVWMYVSRRGGKSGL</sequence>
<dbReference type="SUPFAM" id="SSF161098">
    <property type="entry name" value="MetI-like"/>
    <property type="match status" value="1"/>
</dbReference>
<dbReference type="GO" id="GO:0055085">
    <property type="term" value="P:transmembrane transport"/>
    <property type="evidence" value="ECO:0007669"/>
    <property type="project" value="InterPro"/>
</dbReference>
<evidence type="ECO:0000256" key="7">
    <source>
        <dbReference type="RuleBase" id="RU363032"/>
    </source>
</evidence>
<gene>
    <name evidence="9" type="ordered locus">Desmu_0124</name>
</gene>
<feature type="transmembrane region" description="Helical" evidence="7">
    <location>
        <begin position="288"/>
        <end position="308"/>
    </location>
</feature>
<evidence type="ECO:0000256" key="5">
    <source>
        <dbReference type="ARBA" id="ARBA00022989"/>
    </source>
</evidence>
<evidence type="ECO:0000259" key="8">
    <source>
        <dbReference type="PROSITE" id="PS50928"/>
    </source>
</evidence>
<reference evidence="9 10" key="2">
    <citation type="journal article" date="2011" name="Stand. Genomic Sci.">
        <title>Complete genome sequence of Desulfurococcus mucosus type strain (O7/1).</title>
        <authorList>
            <person name="Wirth R."/>
            <person name="Chertkov O."/>
            <person name="Held B."/>
            <person name="Lapidus A."/>
            <person name="Nolan M."/>
            <person name="Lucas S."/>
            <person name="Hammon N."/>
            <person name="Deshpande S."/>
            <person name="Cheng J.F."/>
            <person name="Tapia R."/>
            <person name="Han C."/>
            <person name="Goodwin L."/>
            <person name="Pitluck S."/>
            <person name="Liolios K."/>
            <person name="Ioanna P."/>
            <person name="Ivanova N."/>
            <person name="Mavromatis K."/>
            <person name="Mikhailova N."/>
            <person name="Pati A."/>
            <person name="Chen A."/>
            <person name="Palaniappan K."/>
            <person name="Land M."/>
            <person name="Hauser L."/>
            <person name="Chang Y.J."/>
            <person name="Jeffries C.D."/>
            <person name="Bilek Y."/>
            <person name="Hader T."/>
            <person name="Rohde M."/>
            <person name="Spring S."/>
            <person name="Sikorski J."/>
            <person name="Goker M."/>
            <person name="Woyke T."/>
            <person name="Bristow J."/>
            <person name="Eisen J.A."/>
            <person name="Markowitz V."/>
            <person name="Hugenholtz P."/>
            <person name="Kyrpides N.C."/>
            <person name="Klenk H.P."/>
        </authorList>
    </citation>
    <scope>NUCLEOTIDE SEQUENCE [LARGE SCALE GENOMIC DNA]</scope>
    <source>
        <strain evidence="10">ATCC 35584 / DSM 2162 / JCM 9187 / O7/1</strain>
    </source>
</reference>
<keyword evidence="10" id="KW-1185">Reference proteome</keyword>
<proteinExistence type="inferred from homology"/>
<protein>
    <submittedName>
        <fullName evidence="9">Binding-protein-dependent transport systems inner membrane component</fullName>
    </submittedName>
</protein>
<keyword evidence="2 7" id="KW-0813">Transport</keyword>
<dbReference type="HOGENOM" id="CLU_555069_0_0_2"/>
<dbReference type="Gene3D" id="1.10.3720.10">
    <property type="entry name" value="MetI-like"/>
    <property type="match status" value="1"/>
</dbReference>
<dbReference type="Pfam" id="PF00528">
    <property type="entry name" value="BPD_transp_1"/>
    <property type="match status" value="1"/>
</dbReference>
<comment type="subcellular location">
    <subcellularLocation>
        <location evidence="1 7">Cell membrane</location>
        <topology evidence="1 7">Multi-pass membrane protein</topology>
    </subcellularLocation>
</comment>
<feature type="transmembrane region" description="Helical" evidence="7">
    <location>
        <begin position="12"/>
        <end position="34"/>
    </location>
</feature>
<dbReference type="RefSeq" id="WP_013561665.1">
    <property type="nucleotide sequence ID" value="NC_014961.1"/>
</dbReference>
<feature type="transmembrane region" description="Helical" evidence="7">
    <location>
        <begin position="328"/>
        <end position="349"/>
    </location>
</feature>